<evidence type="ECO:0000313" key="5">
    <source>
        <dbReference type="EMBL" id="ARK32686.1"/>
    </source>
</evidence>
<dbReference type="AlphaFoldDB" id="A0A1X9MGX7"/>
<keyword evidence="3" id="KW-1133">Transmembrane helix</keyword>
<dbReference type="STRING" id="199441.BkAM31D_24085"/>
<dbReference type="GO" id="GO:0060003">
    <property type="term" value="P:copper ion export"/>
    <property type="evidence" value="ECO:0007669"/>
    <property type="project" value="TreeGrafter"/>
</dbReference>
<evidence type="ECO:0000256" key="2">
    <source>
        <dbReference type="SAM" id="Coils"/>
    </source>
</evidence>
<organism evidence="5 6">
    <name type="scientific">Halalkalibacter krulwichiae</name>
    <dbReference type="NCBI Taxonomy" id="199441"/>
    <lineage>
        <taxon>Bacteria</taxon>
        <taxon>Bacillati</taxon>
        <taxon>Bacillota</taxon>
        <taxon>Bacilli</taxon>
        <taxon>Bacillales</taxon>
        <taxon>Bacillaceae</taxon>
        <taxon>Halalkalibacter</taxon>
    </lineage>
</organism>
<dbReference type="EMBL" id="CP020814">
    <property type="protein sequence ID" value="ARK32686.1"/>
    <property type="molecule type" value="Genomic_DNA"/>
</dbReference>
<gene>
    <name evidence="5" type="primary">yknX_2</name>
    <name evidence="5" type="ORF">BkAM31D_24085</name>
</gene>
<accession>A0A1X9MGX7</accession>
<dbReference type="Pfam" id="PF25984">
    <property type="entry name" value="BSH_YknX"/>
    <property type="match status" value="1"/>
</dbReference>
<dbReference type="InterPro" id="IPR058639">
    <property type="entry name" value="BSH_YknX-like"/>
</dbReference>
<dbReference type="GO" id="GO:0015679">
    <property type="term" value="P:plasma membrane copper ion transport"/>
    <property type="evidence" value="ECO:0007669"/>
    <property type="project" value="TreeGrafter"/>
</dbReference>
<keyword evidence="3" id="KW-0472">Membrane</keyword>
<dbReference type="InterPro" id="IPR051909">
    <property type="entry name" value="MFP_Cation_Efflux"/>
</dbReference>
<dbReference type="Proteomes" id="UP000193006">
    <property type="component" value="Chromosome"/>
</dbReference>
<feature type="transmembrane region" description="Helical" evidence="3">
    <location>
        <begin position="6"/>
        <end position="25"/>
    </location>
</feature>
<evidence type="ECO:0000259" key="4">
    <source>
        <dbReference type="Pfam" id="PF25984"/>
    </source>
</evidence>
<evidence type="ECO:0000256" key="1">
    <source>
        <dbReference type="ARBA" id="ARBA00022448"/>
    </source>
</evidence>
<evidence type="ECO:0000313" key="6">
    <source>
        <dbReference type="Proteomes" id="UP000193006"/>
    </source>
</evidence>
<keyword evidence="1" id="KW-0813">Transport</keyword>
<dbReference type="Gene3D" id="1.10.287.470">
    <property type="entry name" value="Helix hairpin bin"/>
    <property type="match status" value="1"/>
</dbReference>
<proteinExistence type="predicted"/>
<dbReference type="PANTHER" id="PTHR30097:SF4">
    <property type="entry name" value="SLR6042 PROTEIN"/>
    <property type="match status" value="1"/>
</dbReference>
<sequence>MQRWKAYILLASILLFIGINMYLLLHEDNEIARLQIVDELQSPRQTDIVEAMQKRGVITASKEEFVYVDDRFGSVGSIYVEEGQEVQIGEALFHYENVDMLAAAAELEAKIEQLELRSSQLATEINGLSGLKQPLYQTEDEEESQQHQALIEQQNALYDIQITEKQHQIEQIELEKTTYEQSLTSLQEQHDQLEVISPVTGIVKEINTNRNEPFLTIVSSPFIVGSEVTEEESLEISEGLDVRVFVHDKEPIDGILSEIAQFPTKEPSIDTETMYPFYVELDAESPELKIGYHVDLDIIQTEIEDAIIIPQNTLLHTGDETFVVTAKDGLLVPKSITLGLSTGKSYEVVEGLNTNDFIVSSRVPMTLANRL</sequence>
<keyword evidence="3" id="KW-0812">Transmembrane</keyword>
<feature type="coiled-coil region" evidence="2">
    <location>
        <begin position="162"/>
        <end position="189"/>
    </location>
</feature>
<dbReference type="KEGG" id="bkw:BkAM31D_24085"/>
<dbReference type="Gene3D" id="2.40.50.100">
    <property type="match status" value="1"/>
</dbReference>
<dbReference type="GO" id="GO:0030313">
    <property type="term" value="C:cell envelope"/>
    <property type="evidence" value="ECO:0007669"/>
    <property type="project" value="TreeGrafter"/>
</dbReference>
<dbReference type="Gene3D" id="2.40.420.20">
    <property type="match status" value="1"/>
</dbReference>
<keyword evidence="2" id="KW-0175">Coiled coil</keyword>
<reference evidence="5 6" key="1">
    <citation type="submission" date="2017-04" db="EMBL/GenBank/DDBJ databases">
        <title>Bacillus krulwichiae AM31D Genome sequencing and assembly.</title>
        <authorList>
            <person name="Krulwich T.A."/>
            <person name="Anastor L."/>
            <person name="Ehrlich R."/>
            <person name="Ehrlich G.D."/>
            <person name="Janto B."/>
        </authorList>
    </citation>
    <scope>NUCLEOTIDE SEQUENCE [LARGE SCALE GENOMIC DNA]</scope>
    <source>
        <strain evidence="5 6">AM31D</strain>
    </source>
</reference>
<keyword evidence="6" id="KW-1185">Reference proteome</keyword>
<feature type="domain" description="YknX-like barrel-sandwich hybrid" evidence="4">
    <location>
        <begin position="65"/>
        <end position="212"/>
    </location>
</feature>
<dbReference type="RefSeq" id="WP_085449855.1">
    <property type="nucleotide sequence ID" value="NZ_CP020814.1"/>
</dbReference>
<feature type="coiled-coil region" evidence="2">
    <location>
        <begin position="97"/>
        <end position="124"/>
    </location>
</feature>
<name>A0A1X9MGX7_9BACI</name>
<evidence type="ECO:0000256" key="3">
    <source>
        <dbReference type="SAM" id="Phobius"/>
    </source>
</evidence>
<protein>
    <submittedName>
        <fullName evidence="5">Putative efflux system component YknX</fullName>
    </submittedName>
</protein>
<dbReference type="PANTHER" id="PTHR30097">
    <property type="entry name" value="CATION EFFLUX SYSTEM PROTEIN CUSB"/>
    <property type="match status" value="1"/>
</dbReference>